<dbReference type="InterPro" id="IPR013106">
    <property type="entry name" value="Ig_V-set"/>
</dbReference>
<keyword evidence="4" id="KW-0732">Signal</keyword>
<dbReference type="GO" id="GO:0002250">
    <property type="term" value="P:adaptive immune response"/>
    <property type="evidence" value="ECO:0007669"/>
    <property type="project" value="UniProtKB-KW"/>
</dbReference>
<dbReference type="AlphaFoldDB" id="A0A091DQ85"/>
<evidence type="ECO:0000256" key="3">
    <source>
        <dbReference type="ARBA" id="ARBA00043265"/>
    </source>
</evidence>
<evidence type="ECO:0000313" key="7">
    <source>
        <dbReference type="Proteomes" id="UP000028990"/>
    </source>
</evidence>
<evidence type="ECO:0000256" key="4">
    <source>
        <dbReference type="SAM" id="SignalP"/>
    </source>
</evidence>
<dbReference type="eggNOG" id="ENOG502SQT3">
    <property type="taxonomic scope" value="Eukaryota"/>
</dbReference>
<dbReference type="SMART" id="SM00406">
    <property type="entry name" value="IGv"/>
    <property type="match status" value="1"/>
</dbReference>
<dbReference type="GO" id="GO:0019814">
    <property type="term" value="C:immunoglobulin complex"/>
    <property type="evidence" value="ECO:0007669"/>
    <property type="project" value="UniProtKB-KW"/>
</dbReference>
<keyword evidence="7" id="KW-1185">Reference proteome</keyword>
<dbReference type="Pfam" id="PF07686">
    <property type="entry name" value="V-set"/>
    <property type="match status" value="1"/>
</dbReference>
<dbReference type="Gene3D" id="2.60.40.10">
    <property type="entry name" value="Immunoglobulins"/>
    <property type="match status" value="1"/>
</dbReference>
<evidence type="ECO:0000313" key="6">
    <source>
        <dbReference type="EMBL" id="KFO34289.1"/>
    </source>
</evidence>
<name>A0A091DQ85_FUKDA</name>
<dbReference type="Proteomes" id="UP000028990">
    <property type="component" value="Unassembled WGS sequence"/>
</dbReference>
<dbReference type="GO" id="GO:0005576">
    <property type="term" value="C:extracellular region"/>
    <property type="evidence" value="ECO:0007669"/>
    <property type="project" value="UniProtKB-ARBA"/>
</dbReference>
<reference evidence="6 7" key="1">
    <citation type="submission" date="2013-11" db="EMBL/GenBank/DDBJ databases">
        <title>The Damaraland mole rat (Fukomys damarensis) genome and evolution of African mole rats.</title>
        <authorList>
            <person name="Gladyshev V.N."/>
            <person name="Fang X."/>
        </authorList>
    </citation>
    <scope>NUCLEOTIDE SEQUENCE [LARGE SCALE GENOMIC DNA]</scope>
    <source>
        <tissue evidence="6">Liver</tissue>
    </source>
</reference>
<accession>A0A091DQ85</accession>
<dbReference type="InterPro" id="IPR013783">
    <property type="entry name" value="Ig-like_fold"/>
</dbReference>
<feature type="domain" description="Immunoglobulin V-set" evidence="5">
    <location>
        <begin position="34"/>
        <end position="115"/>
    </location>
</feature>
<organism evidence="6 7">
    <name type="scientific">Fukomys damarensis</name>
    <name type="common">Damaraland mole rat</name>
    <name type="synonym">Cryptomys damarensis</name>
    <dbReference type="NCBI Taxonomy" id="885580"/>
    <lineage>
        <taxon>Eukaryota</taxon>
        <taxon>Metazoa</taxon>
        <taxon>Chordata</taxon>
        <taxon>Craniata</taxon>
        <taxon>Vertebrata</taxon>
        <taxon>Euteleostomi</taxon>
        <taxon>Mammalia</taxon>
        <taxon>Eutheria</taxon>
        <taxon>Euarchontoglires</taxon>
        <taxon>Glires</taxon>
        <taxon>Rodentia</taxon>
        <taxon>Hystricomorpha</taxon>
        <taxon>Bathyergidae</taxon>
        <taxon>Fukomys</taxon>
    </lineage>
</organism>
<protein>
    <submittedName>
        <fullName evidence="6">Ig heavy chain V region 1B43</fullName>
    </submittedName>
</protein>
<dbReference type="InterPro" id="IPR036179">
    <property type="entry name" value="Ig-like_dom_sf"/>
</dbReference>
<evidence type="ECO:0000259" key="5">
    <source>
        <dbReference type="SMART" id="SM00406"/>
    </source>
</evidence>
<feature type="signal peptide" evidence="4">
    <location>
        <begin position="1"/>
        <end position="16"/>
    </location>
</feature>
<feature type="chain" id="PRO_5001871855" evidence="4">
    <location>
        <begin position="17"/>
        <end position="160"/>
    </location>
</feature>
<keyword evidence="2" id="KW-1064">Adaptive immunity</keyword>
<evidence type="ECO:0000256" key="2">
    <source>
        <dbReference type="ARBA" id="ARBA00023130"/>
    </source>
</evidence>
<gene>
    <name evidence="6" type="ORF">H920_04303</name>
</gene>
<keyword evidence="3" id="KW-1280">Immunoglobulin</keyword>
<evidence type="ECO:0000256" key="1">
    <source>
        <dbReference type="ARBA" id="ARBA00022859"/>
    </source>
</evidence>
<dbReference type="InterPro" id="IPR050199">
    <property type="entry name" value="IgHV"/>
</dbReference>
<keyword evidence="1" id="KW-0391">Immunity</keyword>
<dbReference type="SUPFAM" id="SSF48726">
    <property type="entry name" value="Immunoglobulin"/>
    <property type="match status" value="1"/>
</dbReference>
<sequence length="160" mass="17774">MRILSLLLCLVTALQGFLSEVQLQESGPGLMKPSQTLSVTVSGYSITSGYCWSWIQQPSGKALIWMGWICSRGGTDYSSTFKSRISITRDTSKNEFSLHLSSVTTEDTAVYYCARQSGDFNVRLDRNLPATVLSTSRGGKTHSRARNNPQQMRRKAFFCG</sequence>
<proteinExistence type="predicted"/>
<dbReference type="OrthoDB" id="9898535at2759"/>
<dbReference type="EMBL" id="KN121999">
    <property type="protein sequence ID" value="KFO34289.1"/>
    <property type="molecule type" value="Genomic_DNA"/>
</dbReference>
<dbReference type="PANTHER" id="PTHR23266">
    <property type="entry name" value="IMMUNOGLOBULIN HEAVY CHAIN"/>
    <property type="match status" value="1"/>
</dbReference>